<evidence type="ECO:0000313" key="2">
    <source>
        <dbReference type="EMBL" id="ORW05938.1"/>
    </source>
</evidence>
<name>A0A1X1Y4C9_9MYCO</name>
<accession>A0A1X1Y4C9</accession>
<reference evidence="2 3" key="1">
    <citation type="submission" date="2016-01" db="EMBL/GenBank/DDBJ databases">
        <title>The new phylogeny of the genus Mycobacterium.</title>
        <authorList>
            <person name="Tarcisio F."/>
            <person name="Conor M."/>
            <person name="Antonella G."/>
            <person name="Elisabetta G."/>
            <person name="Giulia F.S."/>
            <person name="Sara T."/>
            <person name="Anna F."/>
            <person name="Clotilde B."/>
            <person name="Roberto B."/>
            <person name="Veronica D.S."/>
            <person name="Fabio R."/>
            <person name="Monica P."/>
            <person name="Olivier J."/>
            <person name="Enrico T."/>
            <person name="Nicola S."/>
        </authorList>
    </citation>
    <scope>NUCLEOTIDE SEQUENCE [LARGE SCALE GENOMIC DNA]</scope>
    <source>
        <strain evidence="2 3">DSM 45166</strain>
    </source>
</reference>
<sequence length="284" mass="31383">MRRHAVVDSAAGLVPFGHLAWGYHSRAELLSRAAEYIADGLRQNQYIAYAADRSRDELRAELAAMPGVGQYLDSGRIEAWPTSDYYVYCPGTDIIDADSAVAKYLDAVKQAIAKGYSGFRAVSDVTPAARTPEQRDALARLEYLVDQQMAVLPFSALCAYDIDQLGGAAGELICLHPFVSNKSAMFRIYADPDAELDFALAGEVDAASDELFDLTLRRVWPLQRGNTVRIGAKKLEFFSHRQLCALEERAREDDRKVVLTTNRPTIIRLIEVLGLTHVRADAAS</sequence>
<dbReference type="InterPro" id="IPR025847">
    <property type="entry name" value="MEDS_domain"/>
</dbReference>
<dbReference type="AlphaFoldDB" id="A0A1X1Y4C9"/>
<keyword evidence="3" id="KW-1185">Reference proteome</keyword>
<dbReference type="GO" id="GO:0006281">
    <property type="term" value="P:DNA repair"/>
    <property type="evidence" value="ECO:0007669"/>
    <property type="project" value="InterPro"/>
</dbReference>
<comment type="caution">
    <text evidence="2">The sequence shown here is derived from an EMBL/GenBank/DDBJ whole genome shotgun (WGS) entry which is preliminary data.</text>
</comment>
<dbReference type="InterPro" id="IPR011257">
    <property type="entry name" value="DNA_glycosylase"/>
</dbReference>
<dbReference type="RefSeq" id="WP_235215899.1">
    <property type="nucleotide sequence ID" value="NZ_BBKA01000051.1"/>
</dbReference>
<feature type="domain" description="MEDS" evidence="1">
    <location>
        <begin position="18"/>
        <end position="177"/>
    </location>
</feature>
<gene>
    <name evidence="2" type="ORF">AWC14_26435</name>
</gene>
<dbReference type="Pfam" id="PF14417">
    <property type="entry name" value="MEDS"/>
    <property type="match status" value="1"/>
</dbReference>
<evidence type="ECO:0000313" key="3">
    <source>
        <dbReference type="Proteomes" id="UP000193487"/>
    </source>
</evidence>
<proteinExistence type="predicted"/>
<dbReference type="EMBL" id="LQPE01000076">
    <property type="protein sequence ID" value="ORW05938.1"/>
    <property type="molecule type" value="Genomic_DNA"/>
</dbReference>
<protein>
    <recommendedName>
        <fullName evidence="1">MEDS domain-containing protein</fullName>
    </recommendedName>
</protein>
<dbReference type="SUPFAM" id="SSF48150">
    <property type="entry name" value="DNA-glycosylase"/>
    <property type="match status" value="1"/>
</dbReference>
<evidence type="ECO:0000259" key="1">
    <source>
        <dbReference type="Pfam" id="PF14417"/>
    </source>
</evidence>
<dbReference type="Proteomes" id="UP000193487">
    <property type="component" value="Unassembled WGS sequence"/>
</dbReference>
<organism evidence="2 3">
    <name type="scientific">Mycobacterium kyorinense</name>
    <dbReference type="NCBI Taxonomy" id="487514"/>
    <lineage>
        <taxon>Bacteria</taxon>
        <taxon>Bacillati</taxon>
        <taxon>Actinomycetota</taxon>
        <taxon>Actinomycetes</taxon>
        <taxon>Mycobacteriales</taxon>
        <taxon>Mycobacteriaceae</taxon>
        <taxon>Mycobacterium</taxon>
    </lineage>
</organism>
<dbReference type="GO" id="GO:0003824">
    <property type="term" value="F:catalytic activity"/>
    <property type="evidence" value="ECO:0007669"/>
    <property type="project" value="InterPro"/>
</dbReference>